<gene>
    <name evidence="1" type="ORF">CPB84DRAFT_1858433</name>
</gene>
<dbReference type="SUPFAM" id="SSF52047">
    <property type="entry name" value="RNI-like"/>
    <property type="match status" value="1"/>
</dbReference>
<dbReference type="Proteomes" id="UP000724874">
    <property type="component" value="Unassembled WGS sequence"/>
</dbReference>
<sequence length="324" mass="35996">MEESETLKILPPELLQTIFDIIYRETGSCATLEALSCANSYLCSIAQPYLLRNIVLHSHETNFTKTLYNSDRNLTLYNPASHFLQTLHASPHIALYIQVLTLPPAPLALNEHPPLYHWLDTDAALAQVFPLLVNLQRISIAGDQASTSCWPKHVQKLWDKTSISTREALANVFAADRLLEIDLTGIDSVPVSLLRSLSSLKRLSIANLDMTESKPDPLGSVSTYRHCLPLDDPITPQSAPGSSSLEYLHIEEIGRSSDLSVLSSPSFPFDLAQLHMLSFSPCGIDSMHNLSKHFGFLTNLRLCTANLDSKFDSLFQMQMKALAH</sequence>
<proteinExistence type="predicted"/>
<reference evidence="1" key="1">
    <citation type="submission" date="2020-11" db="EMBL/GenBank/DDBJ databases">
        <authorList>
            <consortium name="DOE Joint Genome Institute"/>
            <person name="Ahrendt S."/>
            <person name="Riley R."/>
            <person name="Andreopoulos W."/>
            <person name="LaButti K."/>
            <person name="Pangilinan J."/>
            <person name="Ruiz-duenas F.J."/>
            <person name="Barrasa J.M."/>
            <person name="Sanchez-Garcia M."/>
            <person name="Camarero S."/>
            <person name="Miyauchi S."/>
            <person name="Serrano A."/>
            <person name="Linde D."/>
            <person name="Babiker R."/>
            <person name="Drula E."/>
            <person name="Ayuso-Fernandez I."/>
            <person name="Pacheco R."/>
            <person name="Padilla G."/>
            <person name="Ferreira P."/>
            <person name="Barriuso J."/>
            <person name="Kellner H."/>
            <person name="Castanera R."/>
            <person name="Alfaro M."/>
            <person name="Ramirez L."/>
            <person name="Pisabarro A.G."/>
            <person name="Kuo A."/>
            <person name="Tritt A."/>
            <person name="Lipzen A."/>
            <person name="He G."/>
            <person name="Yan M."/>
            <person name="Ng V."/>
            <person name="Cullen D."/>
            <person name="Martin F."/>
            <person name="Rosso M.-N."/>
            <person name="Henrissat B."/>
            <person name="Hibbett D."/>
            <person name="Martinez A.T."/>
            <person name="Grigoriev I.V."/>
        </authorList>
    </citation>
    <scope>NUCLEOTIDE SEQUENCE</scope>
    <source>
        <strain evidence="1">AH 44721</strain>
    </source>
</reference>
<dbReference type="OrthoDB" id="2828997at2759"/>
<organism evidence="1 2">
    <name type="scientific">Gymnopilus junonius</name>
    <name type="common">Spectacular rustgill mushroom</name>
    <name type="synonym">Gymnopilus spectabilis subsp. junonius</name>
    <dbReference type="NCBI Taxonomy" id="109634"/>
    <lineage>
        <taxon>Eukaryota</taxon>
        <taxon>Fungi</taxon>
        <taxon>Dikarya</taxon>
        <taxon>Basidiomycota</taxon>
        <taxon>Agaricomycotina</taxon>
        <taxon>Agaricomycetes</taxon>
        <taxon>Agaricomycetidae</taxon>
        <taxon>Agaricales</taxon>
        <taxon>Agaricineae</taxon>
        <taxon>Hymenogastraceae</taxon>
        <taxon>Gymnopilus</taxon>
    </lineage>
</organism>
<evidence type="ECO:0000313" key="2">
    <source>
        <dbReference type="Proteomes" id="UP000724874"/>
    </source>
</evidence>
<comment type="caution">
    <text evidence="1">The sequence shown here is derived from an EMBL/GenBank/DDBJ whole genome shotgun (WGS) entry which is preliminary data.</text>
</comment>
<keyword evidence="2" id="KW-1185">Reference proteome</keyword>
<name>A0A9P5N711_GYMJU</name>
<dbReference type="EMBL" id="JADNYJ010000780">
    <property type="protein sequence ID" value="KAF8868141.1"/>
    <property type="molecule type" value="Genomic_DNA"/>
</dbReference>
<dbReference type="Gene3D" id="3.80.10.10">
    <property type="entry name" value="Ribonuclease Inhibitor"/>
    <property type="match status" value="1"/>
</dbReference>
<dbReference type="AlphaFoldDB" id="A0A9P5N711"/>
<dbReference type="InterPro" id="IPR032675">
    <property type="entry name" value="LRR_dom_sf"/>
</dbReference>
<protein>
    <submittedName>
        <fullName evidence="1">Uncharacterized protein</fullName>
    </submittedName>
</protein>
<evidence type="ECO:0000313" key="1">
    <source>
        <dbReference type="EMBL" id="KAF8868141.1"/>
    </source>
</evidence>
<accession>A0A9P5N711</accession>